<keyword evidence="5" id="KW-0375">Hydrogen ion transport</keyword>
<keyword evidence="8 10" id="KW-0472">Membrane</keyword>
<proteinExistence type="inferred from homology"/>
<comment type="subcellular location">
    <subcellularLocation>
        <location evidence="1">Mitochondrion membrane</location>
    </subcellularLocation>
</comment>
<organism evidence="11 12">
    <name type="scientific">Polyplax serrata</name>
    <name type="common">Common mouse louse</name>
    <dbReference type="NCBI Taxonomy" id="468196"/>
    <lineage>
        <taxon>Eukaryota</taxon>
        <taxon>Metazoa</taxon>
        <taxon>Ecdysozoa</taxon>
        <taxon>Arthropoda</taxon>
        <taxon>Hexapoda</taxon>
        <taxon>Insecta</taxon>
        <taxon>Pterygota</taxon>
        <taxon>Neoptera</taxon>
        <taxon>Paraneoptera</taxon>
        <taxon>Psocodea</taxon>
        <taxon>Troctomorpha</taxon>
        <taxon>Phthiraptera</taxon>
        <taxon>Anoplura</taxon>
        <taxon>Polyplacidae</taxon>
        <taxon>Polyplax</taxon>
    </lineage>
</organism>
<keyword evidence="6" id="KW-0406">Ion transport</keyword>
<keyword evidence="10" id="KW-0812">Transmembrane</keyword>
<dbReference type="SUPFAM" id="SSF56112">
    <property type="entry name" value="Protein kinase-like (PK-like)"/>
    <property type="match status" value="1"/>
</dbReference>
<evidence type="ECO:0000256" key="7">
    <source>
        <dbReference type="ARBA" id="ARBA00023128"/>
    </source>
</evidence>
<sequence length="487" mass="55871">MNENCKPTINCSDPTVSLKNCSNVPVISNDIKNELKENKFKRHHKHRRRKNNFLCKSQSNSLVLILGVYIVVFSVASIILVTSVLRLQYLSEPEQYKNKKTLINHGTSDLFDSKEMKSLFSKRLYKEFKWPFRISPFNCSNLSKVKKFNYLTSGWTKNVFSFEFMGQQYALKSVNNNGIGMKKCTEKETMETCIEKASLKMYKEYILSRELYHKNIIEVLAWCISNNNYSNDVAIITELCSPIDTISLLRMSFSQRLKIVLDLSQLLVYLANSPLGSVAINDFQRQQFVLCDNTLKLTDLDDLSIEEPRCNTSVQCSEKCIESCENYKGMSNCIDGVCRGYNEKQNVINAYKHFTNLFLNITAPNSLFKSVEDVFQSYIATWDASRVLKATEELHKKLHVAIVKATIPHLKTMLYYAKAELTPPKVKDIPEIKNGVARLLKAYKSGAWKQVPMREACLNALVTTEVVCWFFIGECIGKRHIVGYKLN</sequence>
<keyword evidence="3" id="KW-0813">Transport</keyword>
<evidence type="ECO:0000256" key="4">
    <source>
        <dbReference type="ARBA" id="ARBA00022547"/>
    </source>
</evidence>
<comment type="similarity">
    <text evidence="2">Belongs to the ATPase g subunit family.</text>
</comment>
<keyword evidence="12" id="KW-1185">Reference proteome</keyword>
<evidence type="ECO:0000256" key="10">
    <source>
        <dbReference type="SAM" id="Phobius"/>
    </source>
</evidence>
<protein>
    <recommendedName>
        <fullName evidence="13">Protein kinase domain-containing protein</fullName>
    </recommendedName>
</protein>
<keyword evidence="9" id="KW-0066">ATP synthesis</keyword>
<evidence type="ECO:0000256" key="9">
    <source>
        <dbReference type="ARBA" id="ARBA00023310"/>
    </source>
</evidence>
<accession>A0ABR1BAI5</accession>
<evidence type="ECO:0000313" key="11">
    <source>
        <dbReference type="EMBL" id="KAK6640466.1"/>
    </source>
</evidence>
<evidence type="ECO:0000256" key="6">
    <source>
        <dbReference type="ARBA" id="ARBA00023065"/>
    </source>
</evidence>
<dbReference type="InterPro" id="IPR042983">
    <property type="entry name" value="PKDCC"/>
</dbReference>
<evidence type="ECO:0000256" key="3">
    <source>
        <dbReference type="ARBA" id="ARBA00022448"/>
    </source>
</evidence>
<reference evidence="11 12" key="1">
    <citation type="submission" date="2023-09" db="EMBL/GenBank/DDBJ databases">
        <title>Genomes of two closely related lineages of the louse Polyplax serrata with different host specificities.</title>
        <authorList>
            <person name="Martinu J."/>
            <person name="Tarabai H."/>
            <person name="Stefka J."/>
            <person name="Hypsa V."/>
        </authorList>
    </citation>
    <scope>NUCLEOTIDE SEQUENCE [LARGE SCALE GENOMIC DNA]</scope>
    <source>
        <strain evidence="11">98ZLc_SE</strain>
    </source>
</reference>
<evidence type="ECO:0000256" key="8">
    <source>
        <dbReference type="ARBA" id="ARBA00023136"/>
    </source>
</evidence>
<comment type="caution">
    <text evidence="11">The sequence shown here is derived from an EMBL/GenBank/DDBJ whole genome shotgun (WGS) entry which is preliminary data.</text>
</comment>
<evidence type="ECO:0000256" key="5">
    <source>
        <dbReference type="ARBA" id="ARBA00022781"/>
    </source>
</evidence>
<dbReference type="Proteomes" id="UP001359485">
    <property type="component" value="Unassembled WGS sequence"/>
</dbReference>
<keyword evidence="7" id="KW-0496">Mitochondrion</keyword>
<keyword evidence="4" id="KW-0138">CF(0)</keyword>
<evidence type="ECO:0000313" key="12">
    <source>
        <dbReference type="Proteomes" id="UP001359485"/>
    </source>
</evidence>
<dbReference type="InterPro" id="IPR011009">
    <property type="entry name" value="Kinase-like_dom_sf"/>
</dbReference>
<feature type="transmembrane region" description="Helical" evidence="10">
    <location>
        <begin position="62"/>
        <end position="85"/>
    </location>
</feature>
<dbReference type="EMBL" id="JAWJWF010000001">
    <property type="protein sequence ID" value="KAK6640466.1"/>
    <property type="molecule type" value="Genomic_DNA"/>
</dbReference>
<evidence type="ECO:0008006" key="13">
    <source>
        <dbReference type="Google" id="ProtNLM"/>
    </source>
</evidence>
<dbReference type="PANTHER" id="PTHR46448">
    <property type="entry name" value="PROTEIN KINASE DOMAIN-CONTAINING PROTEIN"/>
    <property type="match status" value="1"/>
</dbReference>
<gene>
    <name evidence="11" type="ORF">RUM44_012160</name>
</gene>
<name>A0ABR1BAI5_POLSC</name>
<evidence type="ECO:0000256" key="1">
    <source>
        <dbReference type="ARBA" id="ARBA00004325"/>
    </source>
</evidence>
<evidence type="ECO:0000256" key="2">
    <source>
        <dbReference type="ARBA" id="ARBA00005699"/>
    </source>
</evidence>
<dbReference type="InterPro" id="IPR006808">
    <property type="entry name" value="ATP_synth_F0_gsu_mt"/>
</dbReference>
<keyword evidence="10" id="KW-1133">Transmembrane helix</keyword>
<dbReference type="Pfam" id="PF04718">
    <property type="entry name" value="ATP-synt_G"/>
    <property type="match status" value="1"/>
</dbReference>
<dbReference type="PANTHER" id="PTHR46448:SF1">
    <property type="entry name" value="PROTEIN KINASE DOMAIN-CONTAINING PROTEIN"/>
    <property type="match status" value="1"/>
</dbReference>
<dbReference type="Gene3D" id="1.10.510.10">
    <property type="entry name" value="Transferase(Phosphotransferase) domain 1"/>
    <property type="match status" value="1"/>
</dbReference>